<feature type="domain" description="SnoaL-like" evidence="1">
    <location>
        <begin position="10"/>
        <end position="97"/>
    </location>
</feature>
<evidence type="ECO:0000313" key="2">
    <source>
        <dbReference type="EMBL" id="OCA72568.1"/>
    </source>
</evidence>
<evidence type="ECO:0000259" key="1">
    <source>
        <dbReference type="Pfam" id="PF12680"/>
    </source>
</evidence>
<sequence>MSNTNSNIAEQFIQYLNEEDFDKAESCLDPDFKFIGVMGTREGASVYIQDMKQMKFKYQIIKTFTSGEDVCFWYNIDMGKKTILSSGWYHVMDGKIRSLKVLFDPRPLLNDQ</sequence>
<dbReference type="SUPFAM" id="SSF54427">
    <property type="entry name" value="NTF2-like"/>
    <property type="match status" value="1"/>
</dbReference>
<dbReference type="Proteomes" id="UP000092651">
    <property type="component" value="Unassembled WGS sequence"/>
</dbReference>
<gene>
    <name evidence="2" type="ORF">BBI01_10675</name>
</gene>
<dbReference type="EMBL" id="MAYH01000023">
    <property type="protein sequence ID" value="OCA72568.1"/>
    <property type="molecule type" value="Genomic_DNA"/>
</dbReference>
<dbReference type="RefSeq" id="WP_065394787.1">
    <property type="nucleotide sequence ID" value="NZ_JBOFOB010000369.1"/>
</dbReference>
<dbReference type="AlphaFoldDB" id="A0A1B8ZLW1"/>
<evidence type="ECO:0000313" key="3">
    <source>
        <dbReference type="Proteomes" id="UP000092651"/>
    </source>
</evidence>
<proteinExistence type="predicted"/>
<dbReference type="Gene3D" id="3.10.450.50">
    <property type="match status" value="1"/>
</dbReference>
<dbReference type="Pfam" id="PF12680">
    <property type="entry name" value="SnoaL_2"/>
    <property type="match status" value="1"/>
</dbReference>
<dbReference type="InterPro" id="IPR032710">
    <property type="entry name" value="NTF2-like_dom_sf"/>
</dbReference>
<name>A0A1B8ZLW1_9FLAO</name>
<dbReference type="OrthoDB" id="795653at2"/>
<protein>
    <recommendedName>
        <fullName evidence="1">SnoaL-like domain-containing protein</fullName>
    </recommendedName>
</protein>
<dbReference type="InterPro" id="IPR037401">
    <property type="entry name" value="SnoaL-like"/>
</dbReference>
<organism evidence="2 3">
    <name type="scientific">Chryseobacterium artocarpi</name>
    <dbReference type="NCBI Taxonomy" id="1414727"/>
    <lineage>
        <taxon>Bacteria</taxon>
        <taxon>Pseudomonadati</taxon>
        <taxon>Bacteroidota</taxon>
        <taxon>Flavobacteriia</taxon>
        <taxon>Flavobacteriales</taxon>
        <taxon>Weeksellaceae</taxon>
        <taxon>Chryseobacterium group</taxon>
        <taxon>Chryseobacterium</taxon>
    </lineage>
</organism>
<comment type="caution">
    <text evidence="2">The sequence shown here is derived from an EMBL/GenBank/DDBJ whole genome shotgun (WGS) entry which is preliminary data.</text>
</comment>
<accession>A0A1B8ZLW1</accession>
<keyword evidence="3" id="KW-1185">Reference proteome</keyword>
<reference evidence="2 3" key="1">
    <citation type="submission" date="2016-07" db="EMBL/GenBank/DDBJ databases">
        <authorList>
            <person name="Jeong J.-J."/>
            <person name="Kim D.W."/>
            <person name="Sang M.K."/>
            <person name="Choi I.-G."/>
            <person name="Kim K.D."/>
        </authorList>
    </citation>
    <scope>NUCLEOTIDE SEQUENCE [LARGE SCALE GENOMIC DNA]</scope>
    <source>
        <strain evidence="2 3">UTM-3</strain>
    </source>
</reference>